<dbReference type="GO" id="GO:0016020">
    <property type="term" value="C:membrane"/>
    <property type="evidence" value="ECO:0007669"/>
    <property type="project" value="UniProtKB-SubCell"/>
</dbReference>
<comment type="caution">
    <text evidence="7">The sequence shown here is derived from an EMBL/GenBank/DDBJ whole genome shotgun (WGS) entry which is preliminary data.</text>
</comment>
<proteinExistence type="predicted"/>
<evidence type="ECO:0000313" key="7">
    <source>
        <dbReference type="EMBL" id="GAX59094.1"/>
    </source>
</evidence>
<dbReference type="AlphaFoldDB" id="A0A286TTB6"/>
<dbReference type="Proteomes" id="UP000218542">
    <property type="component" value="Unassembled WGS sequence"/>
</dbReference>
<dbReference type="GO" id="GO:0008324">
    <property type="term" value="F:monoatomic cation transmembrane transporter activity"/>
    <property type="evidence" value="ECO:0007669"/>
    <property type="project" value="InterPro"/>
</dbReference>
<dbReference type="InterPro" id="IPR027469">
    <property type="entry name" value="Cation_efflux_TMD_sf"/>
</dbReference>
<sequence>MTLGVGVLLDIIRRTILESKPDSSFMISVSLVALIANVICLVLLAKHKDGEVHMRATWIFTKNDVIANLSVITAGILVAYFSSAIPDLIIGLIISAIVIRGGVQIISEAKVAY</sequence>
<gene>
    <name evidence="7" type="ORF">SCALIN_C01_0025</name>
</gene>
<keyword evidence="8" id="KW-1185">Reference proteome</keyword>
<dbReference type="SUPFAM" id="SSF161111">
    <property type="entry name" value="Cation efflux protein transmembrane domain-like"/>
    <property type="match status" value="1"/>
</dbReference>
<feature type="domain" description="Cation efflux protein transmembrane" evidence="6">
    <location>
        <begin position="2"/>
        <end position="109"/>
    </location>
</feature>
<protein>
    <submittedName>
        <fullName evidence="7">Co/Zn/Cd efflux system component</fullName>
    </submittedName>
</protein>
<accession>A0A286TTB6</accession>
<evidence type="ECO:0000313" key="8">
    <source>
        <dbReference type="Proteomes" id="UP000218542"/>
    </source>
</evidence>
<dbReference type="Pfam" id="PF01545">
    <property type="entry name" value="Cation_efflux"/>
    <property type="match status" value="1"/>
</dbReference>
<evidence type="ECO:0000256" key="5">
    <source>
        <dbReference type="SAM" id="Phobius"/>
    </source>
</evidence>
<keyword evidence="2 5" id="KW-0812">Transmembrane</keyword>
<keyword evidence="3 5" id="KW-1133">Transmembrane helix</keyword>
<organism evidence="7 8">
    <name type="scientific">Candidatus Scalindua japonica</name>
    <dbReference type="NCBI Taxonomy" id="1284222"/>
    <lineage>
        <taxon>Bacteria</taxon>
        <taxon>Pseudomonadati</taxon>
        <taxon>Planctomycetota</taxon>
        <taxon>Candidatus Brocadiia</taxon>
        <taxon>Candidatus Brocadiales</taxon>
        <taxon>Candidatus Scalinduaceae</taxon>
        <taxon>Candidatus Scalindua</taxon>
    </lineage>
</organism>
<name>A0A286TTB6_9BACT</name>
<comment type="subcellular location">
    <subcellularLocation>
        <location evidence="1">Membrane</location>
        <topology evidence="1">Multi-pass membrane protein</topology>
    </subcellularLocation>
</comment>
<feature type="transmembrane region" description="Helical" evidence="5">
    <location>
        <begin position="65"/>
        <end position="82"/>
    </location>
</feature>
<dbReference type="EMBL" id="BAOS01000001">
    <property type="protein sequence ID" value="GAX59094.1"/>
    <property type="molecule type" value="Genomic_DNA"/>
</dbReference>
<evidence type="ECO:0000256" key="3">
    <source>
        <dbReference type="ARBA" id="ARBA00022989"/>
    </source>
</evidence>
<feature type="transmembrane region" description="Helical" evidence="5">
    <location>
        <begin position="88"/>
        <end position="107"/>
    </location>
</feature>
<reference evidence="8" key="1">
    <citation type="journal article" date="2017" name="Environ. Microbiol. Rep.">
        <title>Genetic Diversity of Marine Anaerobic Ammonium-Oxidizing Bacteria as Revealed by Genomic and Proteomic Analyses of 'Candidatus Scalindua japonica'.</title>
        <authorList>
            <person name="Oshiki M."/>
            <person name="Mizuto K."/>
            <person name="Kimura Z."/>
            <person name="Kindaichi T."/>
            <person name="Satoh H."/>
            <person name="Okabe S."/>
        </authorList>
    </citation>
    <scope>NUCLEOTIDE SEQUENCE [LARGE SCALE GENOMIC DNA]</scope>
    <source>
        <strain evidence="8">husup-a2</strain>
    </source>
</reference>
<keyword evidence="4 5" id="KW-0472">Membrane</keyword>
<evidence type="ECO:0000259" key="6">
    <source>
        <dbReference type="Pfam" id="PF01545"/>
    </source>
</evidence>
<evidence type="ECO:0000256" key="2">
    <source>
        <dbReference type="ARBA" id="ARBA00022692"/>
    </source>
</evidence>
<feature type="transmembrane region" description="Helical" evidence="5">
    <location>
        <begin position="25"/>
        <end position="44"/>
    </location>
</feature>
<dbReference type="Gene3D" id="1.20.1510.10">
    <property type="entry name" value="Cation efflux protein transmembrane domain"/>
    <property type="match status" value="1"/>
</dbReference>
<dbReference type="InterPro" id="IPR058533">
    <property type="entry name" value="Cation_efflux_TM"/>
</dbReference>
<evidence type="ECO:0000256" key="1">
    <source>
        <dbReference type="ARBA" id="ARBA00004141"/>
    </source>
</evidence>
<evidence type="ECO:0000256" key="4">
    <source>
        <dbReference type="ARBA" id="ARBA00023136"/>
    </source>
</evidence>